<protein>
    <submittedName>
        <fullName evidence="4">Peptidoglycan/xylan/chitin deacetylase (PgdA/CDA1 family)</fullName>
    </submittedName>
</protein>
<dbReference type="Proteomes" id="UP000249542">
    <property type="component" value="Unassembled WGS sequence"/>
</dbReference>
<dbReference type="InterPro" id="IPR011330">
    <property type="entry name" value="Glyco_hydro/deAcase_b/a-brl"/>
</dbReference>
<gene>
    <name evidence="4" type="ORF">LX95_01408</name>
</gene>
<dbReference type="InterPro" id="IPR050248">
    <property type="entry name" value="Polysacc_deacetylase_ArnD"/>
</dbReference>
<evidence type="ECO:0000259" key="3">
    <source>
        <dbReference type="PROSITE" id="PS51677"/>
    </source>
</evidence>
<proteinExistence type="predicted"/>
<dbReference type="CDD" id="cd10917">
    <property type="entry name" value="CE4_NodB_like_6s_7s"/>
    <property type="match status" value="1"/>
</dbReference>
<evidence type="ECO:0000313" key="4">
    <source>
        <dbReference type="EMBL" id="PZW41725.1"/>
    </source>
</evidence>
<dbReference type="PANTHER" id="PTHR10587:SF133">
    <property type="entry name" value="CHITIN DEACETYLASE 1-RELATED"/>
    <property type="match status" value="1"/>
</dbReference>
<sequence>MAELISLIGKKLYPQRVWHRSREEKVIYLTFDDGPIPEVTPWVLDLLQQFKAKATFFCIGENIEKHPEVFKSVIKNKHRIGNHTLQHINGWNTRKSNYLQQILSTQKIIDSYVSNSAKALFRPPYGKTTSSQAQEILKDYKIVMWDVLSKDYDQDLSKENCWKRVLKSTKNGSVLVFHDSLKAEKNLRHVLPKVLMYYSKLGYKFDTL</sequence>
<dbReference type="PANTHER" id="PTHR10587">
    <property type="entry name" value="GLYCOSYL TRANSFERASE-RELATED"/>
    <property type="match status" value="1"/>
</dbReference>
<dbReference type="GO" id="GO:0016810">
    <property type="term" value="F:hydrolase activity, acting on carbon-nitrogen (but not peptide) bonds"/>
    <property type="evidence" value="ECO:0007669"/>
    <property type="project" value="InterPro"/>
</dbReference>
<dbReference type="Gene3D" id="3.20.20.370">
    <property type="entry name" value="Glycoside hydrolase/deacetylase"/>
    <property type="match status" value="1"/>
</dbReference>
<evidence type="ECO:0000256" key="1">
    <source>
        <dbReference type="ARBA" id="ARBA00022723"/>
    </source>
</evidence>
<evidence type="ECO:0000256" key="2">
    <source>
        <dbReference type="ARBA" id="ARBA00022801"/>
    </source>
</evidence>
<feature type="domain" description="NodB homology" evidence="3">
    <location>
        <begin position="25"/>
        <end position="206"/>
    </location>
</feature>
<dbReference type="EMBL" id="QKYV01000003">
    <property type="protein sequence ID" value="PZW41725.1"/>
    <property type="molecule type" value="Genomic_DNA"/>
</dbReference>
<keyword evidence="2" id="KW-0378">Hydrolase</keyword>
<dbReference type="SUPFAM" id="SSF88713">
    <property type="entry name" value="Glycoside hydrolase/deacetylase"/>
    <property type="match status" value="1"/>
</dbReference>
<evidence type="ECO:0000313" key="5">
    <source>
        <dbReference type="Proteomes" id="UP000249542"/>
    </source>
</evidence>
<dbReference type="GO" id="GO:0046872">
    <property type="term" value="F:metal ion binding"/>
    <property type="evidence" value="ECO:0007669"/>
    <property type="project" value="UniProtKB-KW"/>
</dbReference>
<organism evidence="4 5">
    <name type="scientific">Mesonia algae</name>
    <dbReference type="NCBI Taxonomy" id="213248"/>
    <lineage>
        <taxon>Bacteria</taxon>
        <taxon>Pseudomonadati</taxon>
        <taxon>Bacteroidota</taxon>
        <taxon>Flavobacteriia</taxon>
        <taxon>Flavobacteriales</taxon>
        <taxon>Flavobacteriaceae</taxon>
        <taxon>Mesonia</taxon>
    </lineage>
</organism>
<dbReference type="InterPro" id="IPR002509">
    <property type="entry name" value="NODB_dom"/>
</dbReference>
<dbReference type="PROSITE" id="PS51677">
    <property type="entry name" value="NODB"/>
    <property type="match status" value="1"/>
</dbReference>
<comment type="caution">
    <text evidence="4">The sequence shown here is derived from an EMBL/GenBank/DDBJ whole genome shotgun (WGS) entry which is preliminary data.</text>
</comment>
<dbReference type="AlphaFoldDB" id="A0A2W7I9G3"/>
<name>A0A2W7I9G3_9FLAO</name>
<dbReference type="Pfam" id="PF01522">
    <property type="entry name" value="Polysacc_deac_1"/>
    <property type="match status" value="1"/>
</dbReference>
<accession>A0A2W7I9G3</accession>
<dbReference type="GO" id="GO:0016020">
    <property type="term" value="C:membrane"/>
    <property type="evidence" value="ECO:0007669"/>
    <property type="project" value="TreeGrafter"/>
</dbReference>
<dbReference type="GO" id="GO:0005975">
    <property type="term" value="P:carbohydrate metabolic process"/>
    <property type="evidence" value="ECO:0007669"/>
    <property type="project" value="InterPro"/>
</dbReference>
<keyword evidence="1" id="KW-0479">Metal-binding</keyword>
<dbReference type="RefSeq" id="WP_111540724.1">
    <property type="nucleotide sequence ID" value="NZ_QKYV01000003.1"/>
</dbReference>
<keyword evidence="5" id="KW-1185">Reference proteome</keyword>
<reference evidence="4 5" key="1">
    <citation type="submission" date="2018-06" db="EMBL/GenBank/DDBJ databases">
        <title>Genomic Encyclopedia of Archaeal and Bacterial Type Strains, Phase II (KMG-II): from individual species to whole genera.</title>
        <authorList>
            <person name="Goeker M."/>
        </authorList>
    </citation>
    <scope>NUCLEOTIDE SEQUENCE [LARGE SCALE GENOMIC DNA]</scope>
    <source>
        <strain evidence="4 5">DSM 15361</strain>
    </source>
</reference>